<organism evidence="1 2">
    <name type="scientific">Halorubrum californiense DSM 19288</name>
    <dbReference type="NCBI Taxonomy" id="1227465"/>
    <lineage>
        <taxon>Archaea</taxon>
        <taxon>Methanobacteriati</taxon>
        <taxon>Methanobacteriota</taxon>
        <taxon>Stenosarchaea group</taxon>
        <taxon>Halobacteria</taxon>
        <taxon>Halobacteriales</taxon>
        <taxon>Haloferacaceae</taxon>
        <taxon>Halorubrum</taxon>
    </lineage>
</organism>
<evidence type="ECO:0000313" key="1">
    <source>
        <dbReference type="EMBL" id="ELZ48488.1"/>
    </source>
</evidence>
<protein>
    <recommendedName>
        <fullName evidence="3">Ribbon-helix-helix protein CopG domain-containing protein</fullName>
    </recommendedName>
</protein>
<dbReference type="Proteomes" id="UP000011586">
    <property type="component" value="Unassembled WGS sequence"/>
</dbReference>
<dbReference type="OrthoDB" id="339024at2157"/>
<name>M0EN38_9EURY</name>
<comment type="caution">
    <text evidence="1">The sequence shown here is derived from an EMBL/GenBank/DDBJ whole genome shotgun (WGS) entry which is preliminary data.</text>
</comment>
<keyword evidence="2" id="KW-1185">Reference proteome</keyword>
<evidence type="ECO:0008006" key="3">
    <source>
        <dbReference type="Google" id="ProtNLM"/>
    </source>
</evidence>
<sequence>METSSTKAFATRITASEAAQIEDALEETDWTKSDFVRRTVRYYVEQNPDEIRAFHAEDSLEQFVTELVE</sequence>
<dbReference type="PATRIC" id="fig|1227465.4.peg.77"/>
<gene>
    <name evidence="1" type="ORF">C463_00445</name>
</gene>
<dbReference type="RefSeq" id="WP_008440085.1">
    <property type="nucleotide sequence ID" value="NZ_AOJK01000008.1"/>
</dbReference>
<dbReference type="EMBL" id="AOJK01000008">
    <property type="protein sequence ID" value="ELZ48488.1"/>
    <property type="molecule type" value="Genomic_DNA"/>
</dbReference>
<proteinExistence type="predicted"/>
<accession>M0EN38</accession>
<dbReference type="AlphaFoldDB" id="M0EN38"/>
<reference evidence="1 2" key="1">
    <citation type="journal article" date="2014" name="PLoS Genet.">
        <title>Phylogenetically driven sequencing of extremely halophilic archaea reveals strategies for static and dynamic osmo-response.</title>
        <authorList>
            <person name="Becker E.A."/>
            <person name="Seitzer P.M."/>
            <person name="Tritt A."/>
            <person name="Larsen D."/>
            <person name="Krusor M."/>
            <person name="Yao A.I."/>
            <person name="Wu D."/>
            <person name="Madern D."/>
            <person name="Eisen J.A."/>
            <person name="Darling A.E."/>
            <person name="Facciotti M.T."/>
        </authorList>
    </citation>
    <scope>NUCLEOTIDE SEQUENCE [LARGE SCALE GENOMIC DNA]</scope>
    <source>
        <strain evidence="1 2">DSM 19288</strain>
    </source>
</reference>
<evidence type="ECO:0000313" key="2">
    <source>
        <dbReference type="Proteomes" id="UP000011586"/>
    </source>
</evidence>